<dbReference type="AlphaFoldDB" id="A0A2A6E0T7"/>
<sequence length="219" mass="24958">MSVPNTPLLRWGLFVIVALLAAGVYVWWIMPLQERRSDLNAQLEQKRKEFQLLTARPNVAQQSAGRVRVELEKVREAVPEEPYRDRLVQDLRMLESVTRLQFSDYNFQPVSTGSDTPASQTGGQENGRPSAAPTVAQLQLKTSVKGEWTQIRRLLEEIQTMRRLVRIDRVELQADAAPPVKLNADKRLYTCQLTLSAYYAPDLKTFFPDPMPIRVGPEP</sequence>
<organism evidence="4 5">
    <name type="scientific">Candidatus Reconcilbacillus cellulovorans</name>
    <dbReference type="NCBI Taxonomy" id="1906605"/>
    <lineage>
        <taxon>Bacteria</taxon>
        <taxon>Bacillati</taxon>
        <taxon>Bacillota</taxon>
        <taxon>Bacilli</taxon>
        <taxon>Bacillales</taxon>
        <taxon>Paenibacillaceae</taxon>
        <taxon>Candidatus Reconcilbacillus</taxon>
    </lineage>
</organism>
<evidence type="ECO:0000313" key="4">
    <source>
        <dbReference type="EMBL" id="PDO10603.1"/>
    </source>
</evidence>
<evidence type="ECO:0000256" key="3">
    <source>
        <dbReference type="SAM" id="Phobius"/>
    </source>
</evidence>
<evidence type="ECO:0000313" key="5">
    <source>
        <dbReference type="Proteomes" id="UP000243688"/>
    </source>
</evidence>
<dbReference type="Pfam" id="PF10741">
    <property type="entry name" value="T2SSM_b"/>
    <property type="match status" value="1"/>
</dbReference>
<evidence type="ECO:0000256" key="1">
    <source>
        <dbReference type="SAM" id="Coils"/>
    </source>
</evidence>
<keyword evidence="3" id="KW-0812">Transmembrane</keyword>
<proteinExistence type="predicted"/>
<dbReference type="Proteomes" id="UP000243688">
    <property type="component" value="Unassembled WGS sequence"/>
</dbReference>
<dbReference type="EMBL" id="MOXJ01000012">
    <property type="protein sequence ID" value="PDO10603.1"/>
    <property type="molecule type" value="Genomic_DNA"/>
</dbReference>
<comment type="caution">
    <text evidence="4">The sequence shown here is derived from an EMBL/GenBank/DDBJ whole genome shotgun (WGS) entry which is preliminary data.</text>
</comment>
<feature type="region of interest" description="Disordered" evidence="2">
    <location>
        <begin position="108"/>
        <end position="132"/>
    </location>
</feature>
<feature type="transmembrane region" description="Helical" evidence="3">
    <location>
        <begin position="12"/>
        <end position="30"/>
    </location>
</feature>
<evidence type="ECO:0000256" key="2">
    <source>
        <dbReference type="SAM" id="MobiDB-lite"/>
    </source>
</evidence>
<dbReference type="InterPro" id="IPR014717">
    <property type="entry name" value="Transl_elong_EF1B/ribsomal_bS6"/>
</dbReference>
<name>A0A2A6E0T7_9BACL</name>
<feature type="coiled-coil region" evidence="1">
    <location>
        <begin position="29"/>
        <end position="56"/>
    </location>
</feature>
<dbReference type="Gene3D" id="3.30.70.60">
    <property type="match status" value="1"/>
</dbReference>
<protein>
    <recommendedName>
        <fullName evidence="6">Pilus assembly protein PilO</fullName>
    </recommendedName>
</protein>
<dbReference type="InterPro" id="IPR034756">
    <property type="entry name" value="T2SSM_b"/>
</dbReference>
<feature type="compositionally biased region" description="Polar residues" evidence="2">
    <location>
        <begin position="108"/>
        <end position="123"/>
    </location>
</feature>
<reference evidence="4 5" key="1">
    <citation type="submission" date="2016-12" db="EMBL/GenBank/DDBJ databases">
        <title>Candidatus Reconcilibacillus cellulovorans genome.</title>
        <authorList>
            <person name="Kolinko S."/>
            <person name="Wu Y.-W."/>
            <person name="Tachea F."/>
            <person name="Denzel E."/>
            <person name="Hiras J."/>
            <person name="Baecker N."/>
            <person name="Chan L.J."/>
            <person name="Eichorst S.A."/>
            <person name="Frey D."/>
            <person name="Adams P.D."/>
            <person name="Pray T."/>
            <person name="Tanjore D."/>
            <person name="Petzold C.J."/>
            <person name="Gladden J.M."/>
            <person name="Simmons B.A."/>
            <person name="Singer S.W."/>
        </authorList>
    </citation>
    <scope>NUCLEOTIDE SEQUENCE [LARGE SCALE GENOMIC DNA]</scope>
    <source>
        <strain evidence="4">JTherm</strain>
    </source>
</reference>
<accession>A0A2A6E0T7</accession>
<keyword evidence="1" id="KW-0175">Coiled coil</keyword>
<evidence type="ECO:0008006" key="6">
    <source>
        <dbReference type="Google" id="ProtNLM"/>
    </source>
</evidence>
<gene>
    <name evidence="4" type="ORF">BLM47_06385</name>
</gene>
<keyword evidence="3" id="KW-1133">Transmembrane helix</keyword>
<keyword evidence="3" id="KW-0472">Membrane</keyword>